<dbReference type="RefSeq" id="WP_344806881.1">
    <property type="nucleotide sequence ID" value="NZ_BAABBO010000011.1"/>
</dbReference>
<gene>
    <name evidence="2" type="ORF">GCM10022278_25190</name>
</gene>
<name>A0ABP7PIM0_9GAMM</name>
<dbReference type="Gene3D" id="3.10.490.10">
    <property type="entry name" value="Gamma-glutamyl cyclotransferase-like"/>
    <property type="match status" value="1"/>
</dbReference>
<protein>
    <submittedName>
        <fullName evidence="2">Gamma-glutamylcyclotransferase</fullName>
    </submittedName>
</protein>
<evidence type="ECO:0000313" key="2">
    <source>
        <dbReference type="EMBL" id="GAA3966250.1"/>
    </source>
</evidence>
<dbReference type="Proteomes" id="UP001501337">
    <property type="component" value="Unassembled WGS sequence"/>
</dbReference>
<reference evidence="3" key="1">
    <citation type="journal article" date="2019" name="Int. J. Syst. Evol. Microbiol.">
        <title>The Global Catalogue of Microorganisms (GCM) 10K type strain sequencing project: providing services to taxonomists for standard genome sequencing and annotation.</title>
        <authorList>
            <consortium name="The Broad Institute Genomics Platform"/>
            <consortium name="The Broad Institute Genome Sequencing Center for Infectious Disease"/>
            <person name="Wu L."/>
            <person name="Ma J."/>
        </authorList>
    </citation>
    <scope>NUCLEOTIDE SEQUENCE [LARGE SCALE GENOMIC DNA]</scope>
    <source>
        <strain evidence="3">JCM 17555</strain>
    </source>
</reference>
<dbReference type="InterPro" id="IPR036568">
    <property type="entry name" value="GGCT-like_sf"/>
</dbReference>
<dbReference type="InterPro" id="IPR009288">
    <property type="entry name" value="AIG2-like_dom"/>
</dbReference>
<dbReference type="Pfam" id="PF06094">
    <property type="entry name" value="GGACT"/>
    <property type="match status" value="1"/>
</dbReference>
<sequence>MPEEDYLFVYGTLLKAGSPQAFELLSQHCERHASGRIQGKLFEVDGYPGMIDSDSVADRVIGELYQIGGLHSILPALDYYEECSEHFPQPHEYIRRRRRVILADHVVVEAWVYLYNRDTAGLERIYSGDYSAFICSPGES</sequence>
<accession>A0ABP7PIM0</accession>
<evidence type="ECO:0000313" key="3">
    <source>
        <dbReference type="Proteomes" id="UP001501337"/>
    </source>
</evidence>
<dbReference type="InterPro" id="IPR013024">
    <property type="entry name" value="GGCT-like"/>
</dbReference>
<proteinExistence type="predicted"/>
<feature type="domain" description="Gamma-glutamylcyclotransferase AIG2-like" evidence="1">
    <location>
        <begin position="7"/>
        <end position="131"/>
    </location>
</feature>
<keyword evidence="3" id="KW-1185">Reference proteome</keyword>
<organism evidence="2 3">
    <name type="scientific">Allohahella marinimesophila</name>
    <dbReference type="NCBI Taxonomy" id="1054972"/>
    <lineage>
        <taxon>Bacteria</taxon>
        <taxon>Pseudomonadati</taxon>
        <taxon>Pseudomonadota</taxon>
        <taxon>Gammaproteobacteria</taxon>
        <taxon>Oceanospirillales</taxon>
        <taxon>Hahellaceae</taxon>
        <taxon>Allohahella</taxon>
    </lineage>
</organism>
<comment type="caution">
    <text evidence="2">The sequence shown here is derived from an EMBL/GenBank/DDBJ whole genome shotgun (WGS) entry which is preliminary data.</text>
</comment>
<dbReference type="SUPFAM" id="SSF110857">
    <property type="entry name" value="Gamma-glutamyl cyclotransferase-like"/>
    <property type="match status" value="1"/>
</dbReference>
<dbReference type="CDD" id="cd06661">
    <property type="entry name" value="GGCT_like"/>
    <property type="match status" value="1"/>
</dbReference>
<dbReference type="EMBL" id="BAABBO010000011">
    <property type="protein sequence ID" value="GAA3966250.1"/>
    <property type="molecule type" value="Genomic_DNA"/>
</dbReference>
<evidence type="ECO:0000259" key="1">
    <source>
        <dbReference type="Pfam" id="PF06094"/>
    </source>
</evidence>